<accession>A0AAV4WCZ8</accession>
<sequence length="96" mass="11041">MKSANNCAKFTITINSEERKFKTIRFEILINQTTDDTGWRCPVAFVHHSPSPLIKRRASQCLILNYLFLLMACRIYDILKSLILVSEKRPAPELTG</sequence>
<protein>
    <submittedName>
        <fullName evidence="2">Uncharacterized protein</fullName>
    </submittedName>
</protein>
<feature type="transmembrane region" description="Helical" evidence="1">
    <location>
        <begin position="61"/>
        <end position="79"/>
    </location>
</feature>
<evidence type="ECO:0000256" key="1">
    <source>
        <dbReference type="SAM" id="Phobius"/>
    </source>
</evidence>
<evidence type="ECO:0000313" key="2">
    <source>
        <dbReference type="EMBL" id="GIY80632.1"/>
    </source>
</evidence>
<keyword evidence="1" id="KW-0812">Transmembrane</keyword>
<proteinExistence type="predicted"/>
<gene>
    <name evidence="2" type="ORF">CDAR_54021</name>
</gene>
<keyword evidence="1" id="KW-1133">Transmembrane helix</keyword>
<comment type="caution">
    <text evidence="2">The sequence shown here is derived from an EMBL/GenBank/DDBJ whole genome shotgun (WGS) entry which is preliminary data.</text>
</comment>
<keyword evidence="3" id="KW-1185">Reference proteome</keyword>
<reference evidence="2 3" key="1">
    <citation type="submission" date="2021-06" db="EMBL/GenBank/DDBJ databases">
        <title>Caerostris darwini draft genome.</title>
        <authorList>
            <person name="Kono N."/>
            <person name="Arakawa K."/>
        </authorList>
    </citation>
    <scope>NUCLEOTIDE SEQUENCE [LARGE SCALE GENOMIC DNA]</scope>
</reference>
<organism evidence="2 3">
    <name type="scientific">Caerostris darwini</name>
    <dbReference type="NCBI Taxonomy" id="1538125"/>
    <lineage>
        <taxon>Eukaryota</taxon>
        <taxon>Metazoa</taxon>
        <taxon>Ecdysozoa</taxon>
        <taxon>Arthropoda</taxon>
        <taxon>Chelicerata</taxon>
        <taxon>Arachnida</taxon>
        <taxon>Araneae</taxon>
        <taxon>Araneomorphae</taxon>
        <taxon>Entelegynae</taxon>
        <taxon>Araneoidea</taxon>
        <taxon>Araneidae</taxon>
        <taxon>Caerostris</taxon>
    </lineage>
</organism>
<dbReference type="Proteomes" id="UP001054837">
    <property type="component" value="Unassembled WGS sequence"/>
</dbReference>
<keyword evidence="1" id="KW-0472">Membrane</keyword>
<dbReference type="AlphaFoldDB" id="A0AAV4WCZ8"/>
<evidence type="ECO:0000313" key="3">
    <source>
        <dbReference type="Proteomes" id="UP001054837"/>
    </source>
</evidence>
<name>A0AAV4WCZ8_9ARAC</name>
<dbReference type="EMBL" id="BPLQ01014531">
    <property type="protein sequence ID" value="GIY80632.1"/>
    <property type="molecule type" value="Genomic_DNA"/>
</dbReference>